<evidence type="ECO:0000313" key="2">
    <source>
        <dbReference type="Proteomes" id="UP001157502"/>
    </source>
</evidence>
<protein>
    <submittedName>
        <fullName evidence="1">Uncharacterized protein</fullName>
    </submittedName>
</protein>
<reference evidence="1" key="1">
    <citation type="submission" date="2021-05" db="EMBL/GenBank/DDBJ databases">
        <authorList>
            <person name="Pan Q."/>
            <person name="Jouanno E."/>
            <person name="Zahm M."/>
            <person name="Klopp C."/>
            <person name="Cabau C."/>
            <person name="Louis A."/>
            <person name="Berthelot C."/>
            <person name="Parey E."/>
            <person name="Roest Crollius H."/>
            <person name="Montfort J."/>
            <person name="Robinson-Rechavi M."/>
            <person name="Bouchez O."/>
            <person name="Lampietro C."/>
            <person name="Lopez Roques C."/>
            <person name="Donnadieu C."/>
            <person name="Postlethwait J."/>
            <person name="Bobe J."/>
            <person name="Dillon D."/>
            <person name="Chandos A."/>
            <person name="von Hippel F."/>
            <person name="Guiguen Y."/>
        </authorList>
    </citation>
    <scope>NUCLEOTIDE SEQUENCE</scope>
    <source>
        <strain evidence="1">YG-Jan2019</strain>
    </source>
</reference>
<gene>
    <name evidence="1" type="ORF">DPEC_G00245400</name>
</gene>
<evidence type="ECO:0000313" key="1">
    <source>
        <dbReference type="EMBL" id="KAJ7995517.1"/>
    </source>
</evidence>
<keyword evidence="2" id="KW-1185">Reference proteome</keyword>
<dbReference type="Proteomes" id="UP001157502">
    <property type="component" value="Chromosome 21"/>
</dbReference>
<sequence length="185" mass="20665">MHFIPLHPFIPSSLPSLPRPCVRPHPLRKRHREREHLHGREAVSRAHSKTTKCENIQPPRIRLSCHRIGRRRRLWGRVLVIRPSPPTTRATGEQTRADSSYAVVVVYAVDAHQAAMSAPQPLMSAPQPLMSAARGAQSVCLLKLPYPAVAYIGEQTGQCVHPVLHCHVQCNPALHENIARKSNAI</sequence>
<dbReference type="EMBL" id="CM055748">
    <property type="protein sequence ID" value="KAJ7995517.1"/>
    <property type="molecule type" value="Genomic_DNA"/>
</dbReference>
<organism evidence="1 2">
    <name type="scientific">Dallia pectoralis</name>
    <name type="common">Alaska blackfish</name>
    <dbReference type="NCBI Taxonomy" id="75939"/>
    <lineage>
        <taxon>Eukaryota</taxon>
        <taxon>Metazoa</taxon>
        <taxon>Chordata</taxon>
        <taxon>Craniata</taxon>
        <taxon>Vertebrata</taxon>
        <taxon>Euteleostomi</taxon>
        <taxon>Actinopterygii</taxon>
        <taxon>Neopterygii</taxon>
        <taxon>Teleostei</taxon>
        <taxon>Protacanthopterygii</taxon>
        <taxon>Esociformes</taxon>
        <taxon>Umbridae</taxon>
        <taxon>Dallia</taxon>
    </lineage>
</organism>
<accession>A0ACC2FW16</accession>
<comment type="caution">
    <text evidence="1">The sequence shown here is derived from an EMBL/GenBank/DDBJ whole genome shotgun (WGS) entry which is preliminary data.</text>
</comment>
<proteinExistence type="predicted"/>
<name>A0ACC2FW16_DALPE</name>